<keyword evidence="3" id="KW-1185">Reference proteome</keyword>
<reference evidence="2 3" key="1">
    <citation type="submission" date="2024-09" db="EMBL/GenBank/DDBJ databases">
        <authorList>
            <person name="Lee S.D."/>
        </authorList>
    </citation>
    <scope>NUCLEOTIDE SEQUENCE [LARGE SCALE GENOMIC DNA]</scope>
    <source>
        <strain evidence="2 3">N1-5</strain>
    </source>
</reference>
<dbReference type="Proteomes" id="UP001592528">
    <property type="component" value="Unassembled WGS sequence"/>
</dbReference>
<organism evidence="2 3">
    <name type="scientific">Streptacidiphilus cavernicola</name>
    <dbReference type="NCBI Taxonomy" id="3342716"/>
    <lineage>
        <taxon>Bacteria</taxon>
        <taxon>Bacillati</taxon>
        <taxon>Actinomycetota</taxon>
        <taxon>Actinomycetes</taxon>
        <taxon>Kitasatosporales</taxon>
        <taxon>Streptomycetaceae</taxon>
        <taxon>Streptacidiphilus</taxon>
    </lineage>
</organism>
<evidence type="ECO:0000313" key="3">
    <source>
        <dbReference type="Proteomes" id="UP001592528"/>
    </source>
</evidence>
<feature type="region of interest" description="Disordered" evidence="1">
    <location>
        <begin position="139"/>
        <end position="240"/>
    </location>
</feature>
<feature type="region of interest" description="Disordered" evidence="1">
    <location>
        <begin position="282"/>
        <end position="349"/>
    </location>
</feature>
<name>A0ABV6V0E4_9ACTN</name>
<sequence>MTNTSAVSEAPHTGGAPRNEEATATIVASVLGLCAFSVSFTHVQTVAVQSGQGGWVADAIAASVELMATAAITEIRRRRRRGQPTGWPRGVLVLGVAMSLASNLATAQPTVWGCVMAAWPQVAFLAVAALIETRTEPVRTGPVRTEPVRTEPVRTEPVRTEPVRTEPVRTEPVRTEPVRTEPVRTGPVRTEPVQRRGAPGSSAAPRQPRGAREGVREADDGRSERGDDRRAGTAGRPTRAEVVQMLQAEITADEDWTPDYAELTRTTGYARSWCEKRVGEARRAVEDARTQPFAEAIRTEPPTGTQPPGDEHQDVGALASVTTIPSTPKPARSTKQPSSPGSTRQKARA</sequence>
<dbReference type="EMBL" id="JBHEZZ010000039">
    <property type="protein sequence ID" value="MFC1407138.1"/>
    <property type="molecule type" value="Genomic_DNA"/>
</dbReference>
<gene>
    <name evidence="2" type="ORF">ACEZDJ_38230</name>
</gene>
<proteinExistence type="predicted"/>
<evidence type="ECO:0000256" key="1">
    <source>
        <dbReference type="SAM" id="MobiDB-lite"/>
    </source>
</evidence>
<dbReference type="Pfam" id="PF10935">
    <property type="entry name" value="DUF2637"/>
    <property type="match status" value="1"/>
</dbReference>
<accession>A0ABV6V0E4</accession>
<feature type="compositionally biased region" description="Basic and acidic residues" evidence="1">
    <location>
        <begin position="146"/>
        <end position="182"/>
    </location>
</feature>
<dbReference type="RefSeq" id="WP_051726597.1">
    <property type="nucleotide sequence ID" value="NZ_JBHEZZ010000039.1"/>
</dbReference>
<protein>
    <submittedName>
        <fullName evidence="2">DUF2637 domain-containing protein</fullName>
    </submittedName>
</protein>
<feature type="compositionally biased region" description="Basic and acidic residues" evidence="1">
    <location>
        <begin position="210"/>
        <end position="231"/>
    </location>
</feature>
<dbReference type="InterPro" id="IPR021235">
    <property type="entry name" value="DUF2637"/>
</dbReference>
<feature type="compositionally biased region" description="Polar residues" evidence="1">
    <location>
        <begin position="333"/>
        <end position="349"/>
    </location>
</feature>
<comment type="caution">
    <text evidence="2">The sequence shown here is derived from an EMBL/GenBank/DDBJ whole genome shotgun (WGS) entry which is preliminary data.</text>
</comment>
<evidence type="ECO:0000313" key="2">
    <source>
        <dbReference type="EMBL" id="MFC1407138.1"/>
    </source>
</evidence>